<dbReference type="OrthoDB" id="4494341at2759"/>
<keyword evidence="1" id="KW-0472">Membrane</keyword>
<comment type="caution">
    <text evidence="2">The sequence shown here is derived from an EMBL/GenBank/DDBJ whole genome shotgun (WGS) entry which is preliminary data.</text>
</comment>
<feature type="transmembrane region" description="Helical" evidence="1">
    <location>
        <begin position="31"/>
        <end position="50"/>
    </location>
</feature>
<dbReference type="AlphaFoldDB" id="A0A9W9NBJ0"/>
<keyword evidence="3" id="KW-1185">Reference proteome</keyword>
<keyword evidence="1" id="KW-0812">Transmembrane</keyword>
<dbReference type="RefSeq" id="XP_058325682.1">
    <property type="nucleotide sequence ID" value="XM_058479114.1"/>
</dbReference>
<feature type="transmembrane region" description="Helical" evidence="1">
    <location>
        <begin position="62"/>
        <end position="84"/>
    </location>
</feature>
<gene>
    <name evidence="2" type="ORF">N7468_009819</name>
</gene>
<reference evidence="2" key="1">
    <citation type="submission" date="2022-11" db="EMBL/GenBank/DDBJ databases">
        <authorList>
            <person name="Petersen C."/>
        </authorList>
    </citation>
    <scope>NUCLEOTIDE SEQUENCE</scope>
    <source>
        <strain evidence="2">IBT 19713</strain>
    </source>
</reference>
<protein>
    <recommendedName>
        <fullName evidence="4">Ferric oxidoreductase domain-containing protein</fullName>
    </recommendedName>
</protein>
<feature type="transmembrane region" description="Helical" evidence="1">
    <location>
        <begin position="96"/>
        <end position="115"/>
    </location>
</feature>
<dbReference type="GeneID" id="83206418"/>
<evidence type="ECO:0000256" key="1">
    <source>
        <dbReference type="SAM" id="Phobius"/>
    </source>
</evidence>
<keyword evidence="1" id="KW-1133">Transmembrane helix</keyword>
<dbReference type="EMBL" id="JAPQKS010000008">
    <property type="protein sequence ID" value="KAJ5216811.1"/>
    <property type="molecule type" value="Genomic_DNA"/>
</dbReference>
<evidence type="ECO:0000313" key="3">
    <source>
        <dbReference type="Proteomes" id="UP001150941"/>
    </source>
</evidence>
<proteinExistence type="predicted"/>
<accession>A0A9W9NBJ0</accession>
<reference evidence="2" key="2">
    <citation type="journal article" date="2023" name="IMA Fungus">
        <title>Comparative genomic study of the Penicillium genus elucidates a diverse pangenome and 15 lateral gene transfer events.</title>
        <authorList>
            <person name="Petersen C."/>
            <person name="Sorensen T."/>
            <person name="Nielsen M.R."/>
            <person name="Sondergaard T.E."/>
            <person name="Sorensen J.L."/>
            <person name="Fitzpatrick D.A."/>
            <person name="Frisvad J.C."/>
            <person name="Nielsen K.L."/>
        </authorList>
    </citation>
    <scope>NUCLEOTIDE SEQUENCE</scope>
    <source>
        <strain evidence="2">IBT 19713</strain>
    </source>
</reference>
<sequence>MDFLIFYAIYLTYPYLWSRHKLVAPCTRAEALLHAAYTVLNVFFVAFKLPSATVARDRAGTLSVLNIGFLFLTHHLGFLANALGLSLVTYKRIHRAVGWMSGIVLLIHVVMAIIVRKNKWSLDQINNLFALIVCPLHSK</sequence>
<evidence type="ECO:0008006" key="4">
    <source>
        <dbReference type="Google" id="ProtNLM"/>
    </source>
</evidence>
<organism evidence="2 3">
    <name type="scientific">Penicillium chermesinum</name>
    <dbReference type="NCBI Taxonomy" id="63820"/>
    <lineage>
        <taxon>Eukaryota</taxon>
        <taxon>Fungi</taxon>
        <taxon>Dikarya</taxon>
        <taxon>Ascomycota</taxon>
        <taxon>Pezizomycotina</taxon>
        <taxon>Eurotiomycetes</taxon>
        <taxon>Eurotiomycetidae</taxon>
        <taxon>Eurotiales</taxon>
        <taxon>Aspergillaceae</taxon>
        <taxon>Penicillium</taxon>
    </lineage>
</organism>
<name>A0A9W9NBJ0_9EURO</name>
<dbReference type="Proteomes" id="UP001150941">
    <property type="component" value="Unassembled WGS sequence"/>
</dbReference>
<evidence type="ECO:0000313" key="2">
    <source>
        <dbReference type="EMBL" id="KAJ5216811.1"/>
    </source>
</evidence>